<dbReference type="HOGENOM" id="CLU_3419350_0_0_6"/>
<sequence>MTDHEFINYQKNNKLISNEEYGGIE</sequence>
<name>Q8CLL9_YERPE</name>
<gene>
    <name evidence="1" type="ordered locus">y0996</name>
</gene>
<protein>
    <submittedName>
        <fullName evidence="1">Uncharacterized protein</fullName>
    </submittedName>
</protein>
<organism evidence="1 2">
    <name type="scientific">Yersinia pestis</name>
    <dbReference type="NCBI Taxonomy" id="632"/>
    <lineage>
        <taxon>Bacteria</taxon>
        <taxon>Pseudomonadati</taxon>
        <taxon>Pseudomonadota</taxon>
        <taxon>Gammaproteobacteria</taxon>
        <taxon>Enterobacterales</taxon>
        <taxon>Yersiniaceae</taxon>
        <taxon>Yersinia</taxon>
    </lineage>
</organism>
<dbReference type="Proteomes" id="UP000002490">
    <property type="component" value="Chromosome"/>
</dbReference>
<dbReference type="KEGG" id="ypk:y0996"/>
<evidence type="ECO:0000313" key="1">
    <source>
        <dbReference type="EMBL" id="AAM84577.1"/>
    </source>
</evidence>
<reference evidence="1 2" key="1">
    <citation type="journal article" date="2002" name="J. Bacteriol.">
        <title>Genome sequence of Yersinia pestis KIM.</title>
        <authorList>
            <person name="Deng W."/>
            <person name="Burland V."/>
            <person name="Plunkett G.III."/>
            <person name="Boutin A."/>
            <person name="Mayhew G.F."/>
            <person name="Liss P."/>
            <person name="Perna N.T."/>
            <person name="Rose D.J."/>
            <person name="Mau B."/>
            <person name="Zhou S."/>
            <person name="Schwartz D.C."/>
            <person name="Fetherston J.D."/>
            <person name="Lindler L.E."/>
            <person name="Brubaker R.R."/>
            <person name="Plana G.V."/>
            <person name="Straley S.C."/>
            <person name="McDonough K.A."/>
            <person name="Nilles M.L."/>
            <person name="Matson J.S."/>
            <person name="Blattner F.R."/>
            <person name="Perry R.D."/>
        </authorList>
    </citation>
    <scope>NUCLEOTIDE SEQUENCE [LARGE SCALE GENOMIC DNA]</scope>
    <source>
        <strain evidence="2">KIM10+ / Biovar Mediaevalis</strain>
    </source>
</reference>
<dbReference type="EMBL" id="AE009952">
    <property type="protein sequence ID" value="AAM84577.1"/>
    <property type="molecule type" value="Genomic_DNA"/>
</dbReference>
<dbReference type="AlphaFoldDB" id="Q8CLL9"/>
<accession>Q8CLL9</accession>
<evidence type="ECO:0000313" key="2">
    <source>
        <dbReference type="Proteomes" id="UP000002490"/>
    </source>
</evidence>
<proteinExistence type="predicted"/>